<feature type="signal peptide" evidence="4">
    <location>
        <begin position="1"/>
        <end position="28"/>
    </location>
</feature>
<dbReference type="Gene3D" id="3.40.190.10">
    <property type="entry name" value="Periplasmic binding protein-like II"/>
    <property type="match status" value="2"/>
</dbReference>
<dbReference type="EMBL" id="FOLX01000001">
    <property type="protein sequence ID" value="SFC42509.1"/>
    <property type="molecule type" value="Genomic_DNA"/>
</dbReference>
<dbReference type="PANTHER" id="PTHR30024:SF47">
    <property type="entry name" value="TAURINE-BINDING PERIPLASMIC PROTEIN"/>
    <property type="match status" value="1"/>
</dbReference>
<evidence type="ECO:0000256" key="3">
    <source>
        <dbReference type="ARBA" id="ARBA00022729"/>
    </source>
</evidence>
<comment type="similarity">
    <text evidence="2">Belongs to the bacterial solute-binding protein SsuA/TauA family.</text>
</comment>
<dbReference type="RefSeq" id="WP_093450817.1">
    <property type="nucleotide sequence ID" value="NZ_BAABWI010000001.1"/>
</dbReference>
<dbReference type="SUPFAM" id="SSF53850">
    <property type="entry name" value="Periplasmic binding protein-like II"/>
    <property type="match status" value="1"/>
</dbReference>
<feature type="chain" id="PRO_5014180081" description="TRAP transporter solute receptor, TAXI family" evidence="4">
    <location>
        <begin position="29"/>
        <end position="381"/>
    </location>
</feature>
<dbReference type="Pfam" id="PF16868">
    <property type="entry name" value="NMT1_3"/>
    <property type="match status" value="1"/>
</dbReference>
<dbReference type="GO" id="GO:0042597">
    <property type="term" value="C:periplasmic space"/>
    <property type="evidence" value="ECO:0007669"/>
    <property type="project" value="UniProtKB-SubCell"/>
</dbReference>
<evidence type="ECO:0000313" key="5">
    <source>
        <dbReference type="EMBL" id="SFC42509.1"/>
    </source>
</evidence>
<dbReference type="InterPro" id="IPR011852">
    <property type="entry name" value="TRAP_TAXI"/>
</dbReference>
<dbReference type="Proteomes" id="UP000231644">
    <property type="component" value="Unassembled WGS sequence"/>
</dbReference>
<evidence type="ECO:0000256" key="2">
    <source>
        <dbReference type="ARBA" id="ARBA00010742"/>
    </source>
</evidence>
<accession>A0A1I1J1M9</accession>
<dbReference type="PANTHER" id="PTHR30024">
    <property type="entry name" value="ALIPHATIC SULFONATES-BINDING PROTEIN-RELATED"/>
    <property type="match status" value="1"/>
</dbReference>
<keyword evidence="6" id="KW-1185">Reference proteome</keyword>
<dbReference type="GO" id="GO:0042918">
    <property type="term" value="P:alkanesulfonate transmembrane transport"/>
    <property type="evidence" value="ECO:0007669"/>
    <property type="project" value="TreeGrafter"/>
</dbReference>
<dbReference type="OrthoDB" id="9776669at2"/>
<name>A0A1I1J1M9_9RHOB</name>
<sequence>MFRSIFTRGAAVLGLVACGVAAGTAASAQEATLPKSMLWSTYDVGSSGYVEAAAIADAFGKEFGTRVRIMPSGTSIGRLLPLRTGRVQYGWLANEVFFATEAVHDFATQEWGPQDLRIVAGRPSTFGMAVAADSGITSIQDLRGKRVPQIKANPSINIKIEAMLAFGGLTWDDVQVVEMPSYGAMLTALVDGVVDAVGSTPTAATLYEMESSSHGIAWLPLAADDAEGWANITKVASFFGPTDATAGAGLSEEASSPMISVRYPMITVYANADEDEVYNFVKALDETYDIYASATAATPAWDIKGAGVPPADAPFHPGAVRYLTEIGVWTEEADAWNAKRVERLEQVKEAWNAAFDAAAEQGLSDKDWPAHWEKYRSEMLN</sequence>
<evidence type="ECO:0000256" key="4">
    <source>
        <dbReference type="SAM" id="SignalP"/>
    </source>
</evidence>
<evidence type="ECO:0008006" key="7">
    <source>
        <dbReference type="Google" id="ProtNLM"/>
    </source>
</evidence>
<dbReference type="NCBIfam" id="TIGR02122">
    <property type="entry name" value="TRAP_TAXI"/>
    <property type="match status" value="1"/>
</dbReference>
<comment type="subcellular location">
    <subcellularLocation>
        <location evidence="1">Periplasm</location>
    </subcellularLocation>
</comment>
<evidence type="ECO:0000313" key="6">
    <source>
        <dbReference type="Proteomes" id="UP000231644"/>
    </source>
</evidence>
<evidence type="ECO:0000256" key="1">
    <source>
        <dbReference type="ARBA" id="ARBA00004418"/>
    </source>
</evidence>
<organism evidence="5 6">
    <name type="scientific">Pseudooceanicola nitratireducens</name>
    <dbReference type="NCBI Taxonomy" id="517719"/>
    <lineage>
        <taxon>Bacteria</taxon>
        <taxon>Pseudomonadati</taxon>
        <taxon>Pseudomonadota</taxon>
        <taxon>Alphaproteobacteria</taxon>
        <taxon>Rhodobacterales</taxon>
        <taxon>Paracoccaceae</taxon>
        <taxon>Pseudooceanicola</taxon>
    </lineage>
</organism>
<gene>
    <name evidence="5" type="ORF">SAMN05421762_0869</name>
</gene>
<keyword evidence="3 4" id="KW-0732">Signal</keyword>
<dbReference type="STRING" id="517719.SAMN05421762_0869"/>
<protein>
    <recommendedName>
        <fullName evidence="7">TRAP transporter solute receptor, TAXI family</fullName>
    </recommendedName>
</protein>
<proteinExistence type="inferred from homology"/>
<reference evidence="5 6" key="1">
    <citation type="submission" date="2016-10" db="EMBL/GenBank/DDBJ databases">
        <authorList>
            <person name="de Groot N.N."/>
        </authorList>
    </citation>
    <scope>NUCLEOTIDE SEQUENCE [LARGE SCALE GENOMIC DNA]</scope>
    <source>
        <strain evidence="5 6">DSM 29619</strain>
    </source>
</reference>
<dbReference type="AlphaFoldDB" id="A0A1I1J1M9"/>